<dbReference type="InterPro" id="IPR007269">
    <property type="entry name" value="ICMT_MeTrfase"/>
</dbReference>
<dbReference type="Pfam" id="PF04140">
    <property type="entry name" value="ICMT"/>
    <property type="match status" value="1"/>
</dbReference>
<dbReference type="GO" id="GO:0005789">
    <property type="term" value="C:endoplasmic reticulum membrane"/>
    <property type="evidence" value="ECO:0007669"/>
    <property type="project" value="UniProtKB-SubCell"/>
</dbReference>
<evidence type="ECO:0000256" key="2">
    <source>
        <dbReference type="ARBA" id="ARBA00022692"/>
    </source>
</evidence>
<dbReference type="EMBL" id="CCBP010000011">
    <property type="protein sequence ID" value="CDO68287.1"/>
    <property type="molecule type" value="Genomic_DNA"/>
</dbReference>
<evidence type="ECO:0000313" key="7">
    <source>
        <dbReference type="Proteomes" id="UP000029665"/>
    </source>
</evidence>
<keyword evidence="5" id="KW-0256">Endoplasmic reticulum</keyword>
<reference evidence="6" key="1">
    <citation type="submission" date="2014-01" db="EMBL/GenBank/DDBJ databases">
        <title>The genome of the white-rot fungus Pycnoporus cinnabarinus: a basidiomycete model with a versatile arsenal for lignocellulosic biomass breakdown.</title>
        <authorList>
            <person name="Levasseur A."/>
            <person name="Lomascolo A."/>
            <person name="Ruiz-Duenas F.J."/>
            <person name="Uzan E."/>
            <person name="Piumi F."/>
            <person name="Kues U."/>
            <person name="Ram A.F.J."/>
            <person name="Murat C."/>
            <person name="Haon M."/>
            <person name="Benoit I."/>
            <person name="Arfi Y."/>
            <person name="Chevret D."/>
            <person name="Drula E."/>
            <person name="Kwon M.J."/>
            <person name="Gouret P."/>
            <person name="Lesage-Meessen L."/>
            <person name="Lombard V."/>
            <person name="Mariette J."/>
            <person name="Noirot C."/>
            <person name="Park J."/>
            <person name="Patyshakuliyeva A."/>
            <person name="Wieneger R.A.B."/>
            <person name="Wosten H.A.B."/>
            <person name="Martin F."/>
            <person name="Coutinho P.M."/>
            <person name="de Vries R."/>
            <person name="Martinez A.T."/>
            <person name="Klopp C."/>
            <person name="Pontarotti P."/>
            <person name="Henrissat B."/>
            <person name="Record E."/>
        </authorList>
    </citation>
    <scope>NUCLEOTIDE SEQUENCE [LARGE SCALE GENOMIC DNA]</scope>
    <source>
        <strain evidence="6">BRFM137</strain>
    </source>
</reference>
<feature type="transmembrane region" description="Helical" evidence="5">
    <location>
        <begin position="203"/>
        <end position="223"/>
    </location>
</feature>
<organism evidence="6 7">
    <name type="scientific">Pycnoporus cinnabarinus</name>
    <name type="common">Cinnabar-red polypore</name>
    <name type="synonym">Trametes cinnabarina</name>
    <dbReference type="NCBI Taxonomy" id="5643"/>
    <lineage>
        <taxon>Eukaryota</taxon>
        <taxon>Fungi</taxon>
        <taxon>Dikarya</taxon>
        <taxon>Basidiomycota</taxon>
        <taxon>Agaricomycotina</taxon>
        <taxon>Agaricomycetes</taxon>
        <taxon>Polyporales</taxon>
        <taxon>Polyporaceae</taxon>
        <taxon>Trametes</taxon>
    </lineage>
</organism>
<dbReference type="HOGENOM" id="CLU_065200_6_0_1"/>
<accession>A0A060S1T4</accession>
<dbReference type="PANTHER" id="PTHR12714">
    <property type="entry name" value="PROTEIN-S ISOPRENYLCYSTEINE O-METHYLTRANSFERASE"/>
    <property type="match status" value="1"/>
</dbReference>
<comment type="catalytic activity">
    <reaction evidence="5">
        <text>[protein]-C-terminal S-[(2E,6E)-farnesyl]-L-cysteine + S-adenosyl-L-methionine = [protein]-C-terminal S-[(2E,6E)-farnesyl]-L-cysteine methyl ester + S-adenosyl-L-homocysteine</text>
        <dbReference type="Rhea" id="RHEA:21672"/>
        <dbReference type="Rhea" id="RHEA-COMP:12125"/>
        <dbReference type="Rhea" id="RHEA-COMP:12126"/>
        <dbReference type="ChEBI" id="CHEBI:57856"/>
        <dbReference type="ChEBI" id="CHEBI:59789"/>
        <dbReference type="ChEBI" id="CHEBI:90510"/>
        <dbReference type="ChEBI" id="CHEBI:90511"/>
        <dbReference type="EC" id="2.1.1.100"/>
    </reaction>
</comment>
<keyword evidence="5" id="KW-0949">S-adenosyl-L-methionine</keyword>
<dbReference type="GO" id="GO:0032259">
    <property type="term" value="P:methylation"/>
    <property type="evidence" value="ECO:0007669"/>
    <property type="project" value="UniProtKB-KW"/>
</dbReference>
<keyword evidence="5" id="KW-0808">Transferase</keyword>
<sequence>MSFFLEPILTTPLLKVPILLSNAFLTNAALKPPSSSPPHEMQPRFSLSDYLTTGTWFQLLAAAVLRGALSGLSLVDAAMIVAEECSSKGIGPELFERGRSFLLPANSRGVRLYMTPAFLAGSVFMTAGGLLRTSCYRTLGRFFKWQSTTEDDHELITTGPYAYVRHPSYTALVWVTIGATLTLLGPGSYAYESGLLGTGWGKAAAAALSGWLGTVTCALILRIGEEEEELQKKFGANWRAWAARTPYKMVPFVF</sequence>
<feature type="transmembrane region" description="Helical" evidence="5">
    <location>
        <begin position="112"/>
        <end position="131"/>
    </location>
</feature>
<dbReference type="Gene3D" id="1.20.120.1630">
    <property type="match status" value="1"/>
</dbReference>
<evidence type="ECO:0000256" key="4">
    <source>
        <dbReference type="ARBA" id="ARBA00023136"/>
    </source>
</evidence>
<evidence type="ECO:0000313" key="6">
    <source>
        <dbReference type="EMBL" id="CDO68287.1"/>
    </source>
</evidence>
<gene>
    <name evidence="6" type="ORF">BN946_scf184799.g14</name>
</gene>
<dbReference type="Proteomes" id="UP000029665">
    <property type="component" value="Unassembled WGS sequence"/>
</dbReference>
<feature type="transmembrane region" description="Helical" evidence="5">
    <location>
        <begin position="171"/>
        <end position="191"/>
    </location>
</feature>
<comment type="subcellular location">
    <subcellularLocation>
        <location evidence="5">Endoplasmic reticulum membrane</location>
        <topology evidence="5">Multi-pass membrane protein</topology>
    </subcellularLocation>
    <subcellularLocation>
        <location evidence="1">Membrane</location>
        <topology evidence="1">Multi-pass membrane protein</topology>
    </subcellularLocation>
</comment>
<comment type="caution">
    <text evidence="6">The sequence shown here is derived from an EMBL/GenBank/DDBJ whole genome shotgun (WGS) entry which is preliminary data.</text>
</comment>
<dbReference type="AlphaFoldDB" id="A0A060S1T4"/>
<keyword evidence="7" id="KW-1185">Reference proteome</keyword>
<dbReference type="OrthoDB" id="422086at2759"/>
<protein>
    <recommendedName>
        <fullName evidence="5">Protein-S-isoprenylcysteine O-methyltransferase</fullName>
        <ecNumber evidence="5">2.1.1.100</ecNumber>
    </recommendedName>
</protein>
<proteinExistence type="inferred from homology"/>
<keyword evidence="5" id="KW-0489">Methyltransferase</keyword>
<comment type="similarity">
    <text evidence="5">Belongs to the class VI-like SAM-binding methyltransferase superfamily. Isoprenylcysteine carboxyl methyltransferase family.</text>
</comment>
<keyword evidence="3 5" id="KW-1133">Transmembrane helix</keyword>
<keyword evidence="4 5" id="KW-0472">Membrane</keyword>
<comment type="caution">
    <text evidence="5">Lacks conserved residue(s) required for the propagation of feature annotation.</text>
</comment>
<dbReference type="STRING" id="5643.A0A060S1T4"/>
<dbReference type="PANTHER" id="PTHR12714:SF9">
    <property type="entry name" value="PROTEIN-S-ISOPRENYLCYSTEINE O-METHYLTRANSFERASE"/>
    <property type="match status" value="1"/>
</dbReference>
<keyword evidence="2 5" id="KW-0812">Transmembrane</keyword>
<name>A0A060S1T4_PYCCI</name>
<evidence type="ECO:0000256" key="3">
    <source>
        <dbReference type="ARBA" id="ARBA00022989"/>
    </source>
</evidence>
<dbReference type="GO" id="GO:0004671">
    <property type="term" value="F:protein C-terminal S-isoprenylcysteine carboxyl O-methyltransferase activity"/>
    <property type="evidence" value="ECO:0007669"/>
    <property type="project" value="UniProtKB-EC"/>
</dbReference>
<dbReference type="EC" id="2.1.1.100" evidence="5"/>
<evidence type="ECO:0000256" key="1">
    <source>
        <dbReference type="ARBA" id="ARBA00004141"/>
    </source>
</evidence>
<evidence type="ECO:0000256" key="5">
    <source>
        <dbReference type="RuleBase" id="RU362022"/>
    </source>
</evidence>